<comment type="caution">
    <text evidence="1">The sequence shown here is derived from an EMBL/GenBank/DDBJ whole genome shotgun (WGS) entry which is preliminary data.</text>
</comment>
<evidence type="ECO:0000313" key="1">
    <source>
        <dbReference type="EMBL" id="KAK7306157.1"/>
    </source>
</evidence>
<keyword evidence="2" id="KW-1185">Reference proteome</keyword>
<reference evidence="1 2" key="1">
    <citation type="submission" date="2024-01" db="EMBL/GenBank/DDBJ databases">
        <title>The genomes of 5 underutilized Papilionoideae crops provide insights into root nodulation and disease resistanc.</title>
        <authorList>
            <person name="Jiang F."/>
        </authorList>
    </citation>
    <scope>NUCLEOTIDE SEQUENCE [LARGE SCALE GENOMIC DNA]</scope>
    <source>
        <strain evidence="1">LVBAO_FW01</strain>
        <tissue evidence="1">Leaves</tissue>
    </source>
</reference>
<name>A0AAN9JYA1_CANGL</name>
<accession>A0AAN9JYA1</accession>
<dbReference type="EMBL" id="JAYMYQ010000011">
    <property type="protein sequence ID" value="KAK7306157.1"/>
    <property type="molecule type" value="Genomic_DNA"/>
</dbReference>
<protein>
    <submittedName>
        <fullName evidence="1">Uncharacterized protein</fullName>
    </submittedName>
</protein>
<dbReference type="AlphaFoldDB" id="A0AAN9JYA1"/>
<proteinExistence type="predicted"/>
<gene>
    <name evidence="1" type="ORF">VNO77_44080</name>
</gene>
<evidence type="ECO:0000313" key="2">
    <source>
        <dbReference type="Proteomes" id="UP001367508"/>
    </source>
</evidence>
<sequence length="197" mass="22251">MRRSLGFQQQCHGDGGLWMESQAQEKSHAFHEESYWRSDNNNYHKQFPGMHMNKPPGMHMNKPGAYGMVMDSQFSMSKQHGNLGGKHGMYKEDMHGGHGIGYAHGGGKKFPFGASHQFSNGGAKFNTGGHHDYFSEETEYESYTEEHVGGGMAKVDGMRYEHHNNWGGDSRFDRNRIGNMNWKPLGAHKIEWTAKGV</sequence>
<dbReference type="Proteomes" id="UP001367508">
    <property type="component" value="Unassembled WGS sequence"/>
</dbReference>
<organism evidence="1 2">
    <name type="scientific">Canavalia gladiata</name>
    <name type="common">Sword bean</name>
    <name type="synonym">Dolichos gladiatus</name>
    <dbReference type="NCBI Taxonomy" id="3824"/>
    <lineage>
        <taxon>Eukaryota</taxon>
        <taxon>Viridiplantae</taxon>
        <taxon>Streptophyta</taxon>
        <taxon>Embryophyta</taxon>
        <taxon>Tracheophyta</taxon>
        <taxon>Spermatophyta</taxon>
        <taxon>Magnoliopsida</taxon>
        <taxon>eudicotyledons</taxon>
        <taxon>Gunneridae</taxon>
        <taxon>Pentapetalae</taxon>
        <taxon>rosids</taxon>
        <taxon>fabids</taxon>
        <taxon>Fabales</taxon>
        <taxon>Fabaceae</taxon>
        <taxon>Papilionoideae</taxon>
        <taxon>50 kb inversion clade</taxon>
        <taxon>NPAAA clade</taxon>
        <taxon>indigoferoid/millettioid clade</taxon>
        <taxon>Phaseoleae</taxon>
        <taxon>Canavalia</taxon>
    </lineage>
</organism>